<reference evidence="1 2" key="1">
    <citation type="submission" date="2020-08" db="EMBL/GenBank/DDBJ databases">
        <title>Complete genome sequence of Entomobacter blattae G55GP.</title>
        <authorList>
            <person name="Poehlein A."/>
            <person name="Guzman J."/>
            <person name="Daniel R."/>
            <person name="Vilcinskas A."/>
        </authorList>
    </citation>
    <scope>NUCLEOTIDE SEQUENCE [LARGE SCALE GENOMIC DNA]</scope>
    <source>
        <strain evidence="1 2">G55GP</strain>
    </source>
</reference>
<accession>A0A7H1NRK5</accession>
<name>A0A7H1NRK5_9PROT</name>
<protein>
    <submittedName>
        <fullName evidence="1">Uncharacterized protein</fullName>
    </submittedName>
</protein>
<sequence length="137" mass="15928">MKYISEDREKDTFAFKATKEELEVCSKVMNLALKELGEEFNTRHQDSHEEPYETGLVLGKKLEAILDAHKDVSPPDLITITIRFFEAGIIYDAFNEVCNALSFGYRNTPTLKQLIGYNEEELRTFYAHYKKVYMDCI</sequence>
<dbReference type="Proteomes" id="UP000516349">
    <property type="component" value="Chromosome"/>
</dbReference>
<organism evidence="1 2">
    <name type="scientific">Entomobacter blattae</name>
    <dbReference type="NCBI Taxonomy" id="2762277"/>
    <lineage>
        <taxon>Bacteria</taxon>
        <taxon>Pseudomonadati</taxon>
        <taxon>Pseudomonadota</taxon>
        <taxon>Alphaproteobacteria</taxon>
        <taxon>Acetobacterales</taxon>
        <taxon>Acetobacteraceae</taxon>
        <taxon>Entomobacter</taxon>
    </lineage>
</organism>
<proteinExistence type="predicted"/>
<dbReference type="AlphaFoldDB" id="A0A7H1NRK5"/>
<evidence type="ECO:0000313" key="2">
    <source>
        <dbReference type="Proteomes" id="UP000516349"/>
    </source>
</evidence>
<keyword evidence="2" id="KW-1185">Reference proteome</keyword>
<dbReference type="EMBL" id="CP060244">
    <property type="protein sequence ID" value="QNT78415.1"/>
    <property type="molecule type" value="Genomic_DNA"/>
</dbReference>
<gene>
    <name evidence="1" type="ORF">JGUZn3_11890</name>
</gene>
<dbReference type="KEGG" id="ebla:JGUZn3_11890"/>
<evidence type="ECO:0000313" key="1">
    <source>
        <dbReference type="EMBL" id="QNT78415.1"/>
    </source>
</evidence>
<dbReference type="RefSeq" id="WP_203412692.1">
    <property type="nucleotide sequence ID" value="NZ_CP060244.1"/>
</dbReference>